<accession>A0ABS6FFR6</accession>
<dbReference type="EMBL" id="JAHLQO010000003">
    <property type="protein sequence ID" value="MBU5668980.1"/>
    <property type="molecule type" value="Genomic_DNA"/>
</dbReference>
<evidence type="ECO:0000259" key="6">
    <source>
        <dbReference type="PROSITE" id="PS50926"/>
    </source>
</evidence>
<evidence type="ECO:0000256" key="1">
    <source>
        <dbReference type="ARBA" id="ARBA00001946"/>
    </source>
</evidence>
<evidence type="ECO:0000256" key="5">
    <source>
        <dbReference type="SAM" id="Phobius"/>
    </source>
</evidence>
<proteinExistence type="predicted"/>
<reference evidence="7 8" key="1">
    <citation type="submission" date="2021-06" db="EMBL/GenBank/DDBJ databases">
        <authorList>
            <person name="Sun Q."/>
            <person name="Li D."/>
        </authorList>
    </citation>
    <scope>NUCLEOTIDE SEQUENCE [LARGE SCALE GENOMIC DNA]</scope>
    <source>
        <strain evidence="7 8">MSJ-1</strain>
    </source>
</reference>
<gene>
    <name evidence="7" type="ORF">KQI68_03905</name>
</gene>
<feature type="transmembrane region" description="Helical" evidence="5">
    <location>
        <begin position="83"/>
        <end position="106"/>
    </location>
</feature>
<evidence type="ECO:0000313" key="8">
    <source>
        <dbReference type="Proteomes" id="UP000783742"/>
    </source>
</evidence>
<keyword evidence="5" id="KW-0472">Membrane</keyword>
<comment type="cofactor">
    <cofactor evidence="1">
        <name>Mg(2+)</name>
        <dbReference type="ChEBI" id="CHEBI:18420"/>
    </cofactor>
</comment>
<organism evidence="7 8">
    <name type="scientific">Peptoniphilus ovalis</name>
    <dbReference type="NCBI Taxonomy" id="2841503"/>
    <lineage>
        <taxon>Bacteria</taxon>
        <taxon>Bacillati</taxon>
        <taxon>Bacillota</taxon>
        <taxon>Tissierellia</taxon>
        <taxon>Tissierellales</taxon>
        <taxon>Peptoniphilaceae</taxon>
        <taxon>Peptoniphilus</taxon>
    </lineage>
</organism>
<feature type="domain" description="TRAM" evidence="6">
    <location>
        <begin position="297"/>
        <end position="358"/>
    </location>
</feature>
<dbReference type="PANTHER" id="PTHR11603">
    <property type="entry name" value="AAA FAMILY ATPASE"/>
    <property type="match status" value="1"/>
</dbReference>
<dbReference type="InterPro" id="IPR002792">
    <property type="entry name" value="TRAM_dom"/>
</dbReference>
<dbReference type="InterPro" id="IPR052041">
    <property type="entry name" value="Nucleic_acid_metab_PIN/TRAM"/>
</dbReference>
<sequence>MSRIFKVLFTLIGALAGLFLVNVLSEIQFVRTIENKSIVTAVSAAIVILFGLIFFILSPKALKTLEELLSVWEKQIQTKSLTEILLGAVGLIIGLIIAFLVSQPIYKIPIPYVGSVISILLYGMLGYLGLKIGMSSKITLSDRIREITSSSSKKTPKIKEPSKEYSGIPKILDTSVIIDGRILDIARSGFIEGPLIVPVFVLEELQHIADSSDNLKRNRGRRGLDTVAEIQELNNIEVVIYKGMIDEIPEVDSKLLKLTLDLGGKIVTNDFNLNKVARVQNLDVLNINELANAVKPAYLPGEEMHIHIIKEGKEQNQGLAYLDDGTMIVVENGKNLIGNSIDVVVTSALQTSAGKMIFAKPKS</sequence>
<dbReference type="Proteomes" id="UP000783742">
    <property type="component" value="Unassembled WGS sequence"/>
</dbReference>
<dbReference type="PANTHER" id="PTHR11603:SF147">
    <property type="entry name" value="MEMBRANE PROTEIN"/>
    <property type="match status" value="1"/>
</dbReference>
<dbReference type="Pfam" id="PF01850">
    <property type="entry name" value="PIN"/>
    <property type="match status" value="1"/>
</dbReference>
<keyword evidence="8" id="KW-1185">Reference proteome</keyword>
<comment type="caution">
    <text evidence="7">The sequence shown here is derived from an EMBL/GenBank/DDBJ whole genome shotgun (WGS) entry which is preliminary data.</text>
</comment>
<dbReference type="InterPro" id="IPR002716">
    <property type="entry name" value="PIN_dom"/>
</dbReference>
<keyword evidence="5" id="KW-0812">Transmembrane</keyword>
<dbReference type="CDD" id="cd09877">
    <property type="entry name" value="PIN_YacL-like"/>
    <property type="match status" value="1"/>
</dbReference>
<protein>
    <submittedName>
        <fullName evidence="7">PIN/TRAM domain-containing protein</fullName>
    </submittedName>
</protein>
<dbReference type="SMART" id="SM00670">
    <property type="entry name" value="PINc"/>
    <property type="match status" value="1"/>
</dbReference>
<evidence type="ECO:0000256" key="3">
    <source>
        <dbReference type="ARBA" id="ARBA00022801"/>
    </source>
</evidence>
<evidence type="ECO:0000256" key="2">
    <source>
        <dbReference type="ARBA" id="ARBA00022722"/>
    </source>
</evidence>
<dbReference type="PROSITE" id="PS50926">
    <property type="entry name" value="TRAM"/>
    <property type="match status" value="1"/>
</dbReference>
<feature type="transmembrane region" description="Helical" evidence="5">
    <location>
        <begin position="112"/>
        <end position="130"/>
    </location>
</feature>
<feature type="transmembrane region" description="Helical" evidence="5">
    <location>
        <begin position="41"/>
        <end position="62"/>
    </location>
</feature>
<evidence type="ECO:0000313" key="7">
    <source>
        <dbReference type="EMBL" id="MBU5668980.1"/>
    </source>
</evidence>
<evidence type="ECO:0000256" key="4">
    <source>
        <dbReference type="ARBA" id="ARBA00022842"/>
    </source>
</evidence>
<dbReference type="RefSeq" id="WP_216548829.1">
    <property type="nucleotide sequence ID" value="NZ_JAHLQO010000003.1"/>
</dbReference>
<keyword evidence="2" id="KW-0540">Nuclease</keyword>
<name>A0ABS6FFR6_9FIRM</name>
<keyword evidence="4" id="KW-0460">Magnesium</keyword>
<keyword evidence="5" id="KW-1133">Transmembrane helix</keyword>
<keyword evidence="3" id="KW-0378">Hydrolase</keyword>